<dbReference type="InterPro" id="IPR045819">
    <property type="entry name" value="TTC7_N"/>
</dbReference>
<keyword evidence="4" id="KW-1185">Reference proteome</keyword>
<accession>A0A8J1UJL3</accession>
<dbReference type="SUPFAM" id="SSF48452">
    <property type="entry name" value="TPR-like"/>
    <property type="match status" value="2"/>
</dbReference>
<dbReference type="EMBL" id="CAIIXF020000008">
    <property type="protein sequence ID" value="CAH1793148.1"/>
    <property type="molecule type" value="Genomic_DNA"/>
</dbReference>
<evidence type="ECO:0000313" key="3">
    <source>
        <dbReference type="EMBL" id="CAH1793148.1"/>
    </source>
</evidence>
<dbReference type="Pfam" id="PF13181">
    <property type="entry name" value="TPR_8"/>
    <property type="match status" value="2"/>
</dbReference>
<dbReference type="InterPro" id="IPR011990">
    <property type="entry name" value="TPR-like_helical_dom_sf"/>
</dbReference>
<dbReference type="Gene3D" id="1.25.40.10">
    <property type="entry name" value="Tetratricopeptide repeat domain"/>
    <property type="match status" value="3"/>
</dbReference>
<dbReference type="AlphaFoldDB" id="A0A8J1UJL3"/>
<evidence type="ECO:0000256" key="1">
    <source>
        <dbReference type="ARBA" id="ARBA00002550"/>
    </source>
</evidence>
<dbReference type="InterPro" id="IPR019734">
    <property type="entry name" value="TPR_rpt"/>
</dbReference>
<dbReference type="Proteomes" id="UP000749559">
    <property type="component" value="Unassembled WGS sequence"/>
</dbReference>
<dbReference type="GO" id="GO:0046854">
    <property type="term" value="P:phosphatidylinositol phosphate biosynthetic process"/>
    <property type="evidence" value="ECO:0007669"/>
    <property type="project" value="TreeGrafter"/>
</dbReference>
<dbReference type="SMART" id="SM00028">
    <property type="entry name" value="TPR"/>
    <property type="match status" value="8"/>
</dbReference>
<name>A0A8J1UJL3_OWEFU</name>
<dbReference type="InterPro" id="IPR051722">
    <property type="entry name" value="Endocytosis_PI4K-reg_protein"/>
</dbReference>
<gene>
    <name evidence="3" type="ORF">OFUS_LOCUS18033</name>
</gene>
<dbReference type="Pfam" id="PF19440">
    <property type="entry name" value="TTC7_N"/>
    <property type="match status" value="1"/>
</dbReference>
<dbReference type="GO" id="GO:0072659">
    <property type="term" value="P:protein localization to plasma membrane"/>
    <property type="evidence" value="ECO:0007669"/>
    <property type="project" value="TreeGrafter"/>
</dbReference>
<dbReference type="PROSITE" id="PS50005">
    <property type="entry name" value="TPR"/>
    <property type="match status" value="3"/>
</dbReference>
<proteinExistence type="inferred from homology"/>
<organism evidence="3 4">
    <name type="scientific">Owenia fusiformis</name>
    <name type="common">Polychaete worm</name>
    <dbReference type="NCBI Taxonomy" id="6347"/>
    <lineage>
        <taxon>Eukaryota</taxon>
        <taxon>Metazoa</taxon>
        <taxon>Spiralia</taxon>
        <taxon>Lophotrochozoa</taxon>
        <taxon>Annelida</taxon>
        <taxon>Polychaeta</taxon>
        <taxon>Sedentaria</taxon>
        <taxon>Canalipalpata</taxon>
        <taxon>Sabellida</taxon>
        <taxon>Oweniida</taxon>
        <taxon>Oweniidae</taxon>
        <taxon>Owenia</taxon>
    </lineage>
</organism>
<evidence type="ECO:0000256" key="2">
    <source>
        <dbReference type="ARBA" id="ARBA00038251"/>
    </source>
</evidence>
<comment type="caution">
    <text evidence="3">The sequence shown here is derived from an EMBL/GenBank/DDBJ whole genome shotgun (WGS) entry which is preliminary data.</text>
</comment>
<protein>
    <submittedName>
        <fullName evidence="3">Uncharacterized protein</fullName>
    </submittedName>
</protein>
<feature type="non-terminal residue" evidence="3">
    <location>
        <position position="1"/>
    </location>
</feature>
<sequence>IFIMAAKTKVHRLESEIEKSRSEAKWGKCIELAAQVTSKQPSLELLVKLVIGQSRLEQYLEENPPSEKNTIKARSGLRDVVAQFTQVIHANPKDASVLNEAQLLLGKAQYAMGAYNEALASFEKVNLEQIPVKSLSNSTLRIIAESYAIKGMCLEKLPATSKFKRAEKEERILRCYEKCGDIALLYLQEKEKDSTGNSLSLTPGSSWSWSSSEGKENVGSIIETAIQRSPLQYIKNGELCKGINRFRDLLRAVETRSVQGLRQTLARQLAEVLLRGVCEKTYHKPQISTPYNTLTEKDGLTLCPRTYTGDRLFSPHDENEETLLLLLIAESMATREAVLNRSPELLDQRLHTFHNTTAVYDLLTLCLVKRAQFEMLSETFERAMRFSFDEFHIWYQFALSLICAEKPTRALLVLRECSKMEPRNAVLMLQAAKLCYESLHLIDEGLEFSERVVDLGEHGLLGKGYVAVGMGQCLKASESKTRLEREELHLKALQAFQRAHSCDPQDYLALYHLALHLATLRQVSEAVKYTKMALEKKADHIHSLHLLILLLSAQKQYQESLDLMEATLAEYPDNLSLLFTRSKLEECLFGSEEALGTCLDMLKIWRNLYETSIDHDERRGTGLIEKVTADKRGLAQLQLTELRSEDSGSVRADSIAASRVEQALSDVASSMNSSHIPKQGPQHAWALQTQIWLHLGELYLNEDRVADANASVQEAATIYPLSHQVSYMRGRVHEHRSEFEDAKKCYENALSINPVHIKSQQHLGMVLHHLHKDRMAEKVLRDSVNLDPTASQSWNNLGIVLQSLGEYDKSSECLAAAVELDLTSPVIPFHVLPKLL</sequence>
<dbReference type="FunFam" id="1.25.40.10:FF:000421">
    <property type="entry name" value="Tetratricopeptide repeat domain 7B"/>
    <property type="match status" value="1"/>
</dbReference>
<evidence type="ECO:0000313" key="4">
    <source>
        <dbReference type="Proteomes" id="UP000749559"/>
    </source>
</evidence>
<dbReference type="GO" id="GO:0005886">
    <property type="term" value="C:plasma membrane"/>
    <property type="evidence" value="ECO:0007669"/>
    <property type="project" value="TreeGrafter"/>
</dbReference>
<dbReference type="PANTHER" id="PTHR23083:SF464">
    <property type="entry name" value="TETRATRICOPEPTIDE REPEAT DOMAIN 7, ISOFORM A"/>
    <property type="match status" value="1"/>
</dbReference>
<reference evidence="3" key="1">
    <citation type="submission" date="2022-03" db="EMBL/GenBank/DDBJ databases">
        <authorList>
            <person name="Martin C."/>
        </authorList>
    </citation>
    <scope>NUCLEOTIDE SEQUENCE</scope>
</reference>
<dbReference type="OrthoDB" id="29013at2759"/>
<dbReference type="PANTHER" id="PTHR23083">
    <property type="entry name" value="TETRATRICOPEPTIDE REPEAT PROTEIN, TPR"/>
    <property type="match status" value="1"/>
</dbReference>
<comment type="function">
    <text evidence="1">Involved in endocytosis.</text>
</comment>
<comment type="similarity">
    <text evidence="2">Belongs to the YPP1 family.</text>
</comment>